<dbReference type="EMBL" id="JASCZI010274364">
    <property type="protein sequence ID" value="MED6225931.1"/>
    <property type="molecule type" value="Genomic_DNA"/>
</dbReference>
<organism evidence="1 2">
    <name type="scientific">Stylosanthes scabra</name>
    <dbReference type="NCBI Taxonomy" id="79078"/>
    <lineage>
        <taxon>Eukaryota</taxon>
        <taxon>Viridiplantae</taxon>
        <taxon>Streptophyta</taxon>
        <taxon>Embryophyta</taxon>
        <taxon>Tracheophyta</taxon>
        <taxon>Spermatophyta</taxon>
        <taxon>Magnoliopsida</taxon>
        <taxon>eudicotyledons</taxon>
        <taxon>Gunneridae</taxon>
        <taxon>Pentapetalae</taxon>
        <taxon>rosids</taxon>
        <taxon>fabids</taxon>
        <taxon>Fabales</taxon>
        <taxon>Fabaceae</taxon>
        <taxon>Papilionoideae</taxon>
        <taxon>50 kb inversion clade</taxon>
        <taxon>dalbergioids sensu lato</taxon>
        <taxon>Dalbergieae</taxon>
        <taxon>Pterocarpus clade</taxon>
        <taxon>Stylosanthes</taxon>
    </lineage>
</organism>
<evidence type="ECO:0000313" key="2">
    <source>
        <dbReference type="Proteomes" id="UP001341840"/>
    </source>
</evidence>
<keyword evidence="2" id="KW-1185">Reference proteome</keyword>
<protein>
    <submittedName>
        <fullName evidence="1">Uncharacterized protein</fullName>
    </submittedName>
</protein>
<sequence length="113" mass="12289">MAKGSEDTKLLRDLKVRNLQKVVVEEERAEAMQAKLKAEGNLKNLKCLATEEKVRADLAVDLGGQCDELPKDAIYTTEGALKAQLAILGPDFNASQVSFFKDIVDGKVADPAE</sequence>
<proteinExistence type="predicted"/>
<accession>A0ABU6ZW29</accession>
<dbReference type="Proteomes" id="UP001341840">
    <property type="component" value="Unassembled WGS sequence"/>
</dbReference>
<reference evidence="1 2" key="1">
    <citation type="journal article" date="2023" name="Plants (Basel)">
        <title>Bridging the Gap: Combining Genomics and Transcriptomics Approaches to Understand Stylosanthes scabra, an Orphan Legume from the Brazilian Caatinga.</title>
        <authorList>
            <person name="Ferreira-Neto J.R.C."/>
            <person name="da Silva M.D."/>
            <person name="Binneck E."/>
            <person name="de Melo N.F."/>
            <person name="da Silva R.H."/>
            <person name="de Melo A.L.T.M."/>
            <person name="Pandolfi V."/>
            <person name="Bustamante F.O."/>
            <person name="Brasileiro-Vidal A.C."/>
            <person name="Benko-Iseppon A.M."/>
        </authorList>
    </citation>
    <scope>NUCLEOTIDE SEQUENCE [LARGE SCALE GENOMIC DNA]</scope>
    <source>
        <tissue evidence="1">Leaves</tissue>
    </source>
</reference>
<gene>
    <name evidence="1" type="ORF">PIB30_098334</name>
</gene>
<comment type="caution">
    <text evidence="1">The sequence shown here is derived from an EMBL/GenBank/DDBJ whole genome shotgun (WGS) entry which is preliminary data.</text>
</comment>
<evidence type="ECO:0000313" key="1">
    <source>
        <dbReference type="EMBL" id="MED6225931.1"/>
    </source>
</evidence>
<name>A0ABU6ZW29_9FABA</name>